<sequence length="288" mass="31105">MKLQLFTTALVSLVYVSSALPAFEDVKTLETRANEIKTINGLPSKTIKCGDKTKYTKTEIQKAIEKGGQLQNEGNQVGPDRDNKYPFAIKDPDSLPGMPDAYKDAKNMQHFPMKNGKSAYNGARKPKPERVMYTHDKGSDEATYVGLWTHEGASTGQYKQCVEDSGDASAYNTGWCTAHVAQYQRNENGVGGAYAFDVTIYDDQGDQIGQVQKQAVDGSGKLAVTSALPDTLDVTAGANDDDDVSFCYGSQCWTCDGSDGGGHDCTLGNGQEHGYENGNREGDLGFSC</sequence>
<keyword evidence="2" id="KW-1185">Reference proteome</keyword>
<reference evidence="1 2" key="1">
    <citation type="journal article" date="2022" name="New Phytol.">
        <title>Ecological generalism drives hyperdiversity of secondary metabolite gene clusters in xylarialean endophytes.</title>
        <authorList>
            <person name="Franco M.E.E."/>
            <person name="Wisecaver J.H."/>
            <person name="Arnold A.E."/>
            <person name="Ju Y.M."/>
            <person name="Slot J.C."/>
            <person name="Ahrendt S."/>
            <person name="Moore L.P."/>
            <person name="Eastman K.E."/>
            <person name="Scott K."/>
            <person name="Konkel Z."/>
            <person name="Mondo S.J."/>
            <person name="Kuo A."/>
            <person name="Hayes R.D."/>
            <person name="Haridas S."/>
            <person name="Andreopoulos B."/>
            <person name="Riley R."/>
            <person name="LaButti K."/>
            <person name="Pangilinan J."/>
            <person name="Lipzen A."/>
            <person name="Amirebrahimi M."/>
            <person name="Yan J."/>
            <person name="Adam C."/>
            <person name="Keymanesh K."/>
            <person name="Ng V."/>
            <person name="Louie K."/>
            <person name="Northen T."/>
            <person name="Drula E."/>
            <person name="Henrissat B."/>
            <person name="Hsieh H.M."/>
            <person name="Youens-Clark K."/>
            <person name="Lutzoni F."/>
            <person name="Miadlikowska J."/>
            <person name="Eastwood D.C."/>
            <person name="Hamelin R.C."/>
            <person name="Grigoriev I.V."/>
            <person name="U'Ren J.M."/>
        </authorList>
    </citation>
    <scope>NUCLEOTIDE SEQUENCE [LARGE SCALE GENOMIC DNA]</scope>
    <source>
        <strain evidence="1 2">ER1909</strain>
    </source>
</reference>
<name>A0ACC0D6H9_9PEZI</name>
<evidence type="ECO:0000313" key="2">
    <source>
        <dbReference type="Proteomes" id="UP001497680"/>
    </source>
</evidence>
<evidence type="ECO:0000313" key="1">
    <source>
        <dbReference type="EMBL" id="KAI6088354.1"/>
    </source>
</evidence>
<protein>
    <submittedName>
        <fullName evidence="1">Uncharacterized protein</fullName>
    </submittedName>
</protein>
<proteinExistence type="predicted"/>
<organism evidence="1 2">
    <name type="scientific">Hypoxylon rubiginosum</name>
    <dbReference type="NCBI Taxonomy" id="110542"/>
    <lineage>
        <taxon>Eukaryota</taxon>
        <taxon>Fungi</taxon>
        <taxon>Dikarya</taxon>
        <taxon>Ascomycota</taxon>
        <taxon>Pezizomycotina</taxon>
        <taxon>Sordariomycetes</taxon>
        <taxon>Xylariomycetidae</taxon>
        <taxon>Xylariales</taxon>
        <taxon>Hypoxylaceae</taxon>
        <taxon>Hypoxylon</taxon>
    </lineage>
</organism>
<dbReference type="EMBL" id="MU394302">
    <property type="protein sequence ID" value="KAI6088354.1"/>
    <property type="molecule type" value="Genomic_DNA"/>
</dbReference>
<comment type="caution">
    <text evidence="1">The sequence shown here is derived from an EMBL/GenBank/DDBJ whole genome shotgun (WGS) entry which is preliminary data.</text>
</comment>
<gene>
    <name evidence="1" type="ORF">F4821DRAFT_277319</name>
</gene>
<accession>A0ACC0D6H9</accession>
<dbReference type="Proteomes" id="UP001497680">
    <property type="component" value="Unassembled WGS sequence"/>
</dbReference>